<dbReference type="Gene3D" id="1.20.58.220">
    <property type="entry name" value="Phosphate transport system protein phou homolog 2, domain 2"/>
    <property type="match status" value="2"/>
</dbReference>
<dbReference type="InterPro" id="IPR026022">
    <property type="entry name" value="PhoU_dom"/>
</dbReference>
<dbReference type="GO" id="GO:0005737">
    <property type="term" value="C:cytoplasm"/>
    <property type="evidence" value="ECO:0007669"/>
    <property type="project" value="UniProtKB-SubCell"/>
</dbReference>
<feature type="domain" description="PhoU" evidence="9">
    <location>
        <begin position="127"/>
        <end position="210"/>
    </location>
</feature>
<keyword evidence="11" id="KW-1185">Reference proteome</keyword>
<proteinExistence type="inferred from homology"/>
<gene>
    <name evidence="10" type="ORF">CEV33_3159</name>
</gene>
<keyword evidence="5 8" id="KW-0963">Cytoplasm</keyword>
<dbReference type="GO" id="GO:0006817">
    <property type="term" value="P:phosphate ion transport"/>
    <property type="evidence" value="ECO:0007669"/>
    <property type="project" value="UniProtKB-KW"/>
</dbReference>
<evidence type="ECO:0000256" key="8">
    <source>
        <dbReference type="PIRNR" id="PIRNR003107"/>
    </source>
</evidence>
<evidence type="ECO:0000256" key="1">
    <source>
        <dbReference type="ARBA" id="ARBA00004496"/>
    </source>
</evidence>
<comment type="similarity">
    <text evidence="2 8">Belongs to the PhoU family.</text>
</comment>
<dbReference type="EMBL" id="NNRL01000165">
    <property type="protein sequence ID" value="OYR08699.1"/>
    <property type="molecule type" value="Genomic_DNA"/>
</dbReference>
<dbReference type="NCBIfam" id="TIGR02135">
    <property type="entry name" value="phoU_full"/>
    <property type="match status" value="1"/>
</dbReference>
<keyword evidence="4 8" id="KW-0813">Transport</keyword>
<accession>A0A256F1G1</accession>
<comment type="subunit">
    <text evidence="3 8">Homodimer.</text>
</comment>
<evidence type="ECO:0000256" key="4">
    <source>
        <dbReference type="ARBA" id="ARBA00022448"/>
    </source>
</evidence>
<evidence type="ECO:0000256" key="7">
    <source>
        <dbReference type="ARBA" id="ARBA00056181"/>
    </source>
</evidence>
<comment type="subcellular location">
    <subcellularLocation>
        <location evidence="1 8">Cytoplasm</location>
    </subcellularLocation>
</comment>
<dbReference type="GO" id="GO:0030643">
    <property type="term" value="P:intracellular phosphate ion homeostasis"/>
    <property type="evidence" value="ECO:0007669"/>
    <property type="project" value="InterPro"/>
</dbReference>
<dbReference type="FunFam" id="1.20.58.220:FF:000004">
    <property type="entry name" value="Phosphate-specific transport system accessory protein PhoU"/>
    <property type="match status" value="1"/>
</dbReference>
<dbReference type="OrthoDB" id="9814256at2"/>
<comment type="function">
    <text evidence="7 8">Plays a role in the regulation of phosphate uptake.</text>
</comment>
<evidence type="ECO:0000313" key="11">
    <source>
        <dbReference type="Proteomes" id="UP000216478"/>
    </source>
</evidence>
<evidence type="ECO:0000256" key="5">
    <source>
        <dbReference type="ARBA" id="ARBA00022490"/>
    </source>
</evidence>
<dbReference type="PANTHER" id="PTHR42930:SF3">
    <property type="entry name" value="PHOSPHATE-SPECIFIC TRANSPORT SYSTEM ACCESSORY PROTEIN PHOU"/>
    <property type="match status" value="1"/>
</dbReference>
<dbReference type="RefSeq" id="WP_046802478.1">
    <property type="nucleotide sequence ID" value="NZ_JBHEER010000006.1"/>
</dbReference>
<evidence type="ECO:0000256" key="6">
    <source>
        <dbReference type="ARBA" id="ARBA00022592"/>
    </source>
</evidence>
<keyword evidence="6 8" id="KW-0592">Phosphate transport</keyword>
<dbReference type="SUPFAM" id="SSF109755">
    <property type="entry name" value="PhoU-like"/>
    <property type="match status" value="1"/>
</dbReference>
<evidence type="ECO:0000256" key="2">
    <source>
        <dbReference type="ARBA" id="ARBA00008107"/>
    </source>
</evidence>
<dbReference type="Proteomes" id="UP000216478">
    <property type="component" value="Unassembled WGS sequence"/>
</dbReference>
<sequence length="233" mass="25547">MTMDHTIRAFDEELQDLTGQVSDMGRIAAALLDKSVNALIGNDKTLADEVVRADLQLDAMQRTAETAAVQIIARRQPVANDLRRIVGAMRMVSNLERVGDLAKNIAKRAAIMDASLNRGVVSAGFSTLAEAAKMQLAGALDAFQNNDAKTASQVRLQDEHIDVLYNGLFRELLTYMMEDQRSITLCAHLLFCAKNLERVGDHATNLAETVEYIVTGDDVSIDRPRAETVVAME</sequence>
<organism evidence="10 11">
    <name type="scientific">Brucella grignonensis</name>
    <dbReference type="NCBI Taxonomy" id="94627"/>
    <lineage>
        <taxon>Bacteria</taxon>
        <taxon>Pseudomonadati</taxon>
        <taxon>Pseudomonadota</taxon>
        <taxon>Alphaproteobacteria</taxon>
        <taxon>Hyphomicrobiales</taxon>
        <taxon>Brucellaceae</taxon>
        <taxon>Brucella/Ochrobactrum group</taxon>
        <taxon>Brucella</taxon>
    </lineage>
</organism>
<feature type="domain" description="PhoU" evidence="9">
    <location>
        <begin position="21"/>
        <end position="108"/>
    </location>
</feature>
<dbReference type="GO" id="GO:0045936">
    <property type="term" value="P:negative regulation of phosphate metabolic process"/>
    <property type="evidence" value="ECO:0007669"/>
    <property type="project" value="InterPro"/>
</dbReference>
<dbReference type="InterPro" id="IPR038078">
    <property type="entry name" value="PhoU-like_sf"/>
</dbReference>
<dbReference type="InterPro" id="IPR028366">
    <property type="entry name" value="PhoU"/>
</dbReference>
<evidence type="ECO:0000259" key="9">
    <source>
        <dbReference type="Pfam" id="PF01895"/>
    </source>
</evidence>
<dbReference type="Pfam" id="PF01895">
    <property type="entry name" value="PhoU"/>
    <property type="match status" value="2"/>
</dbReference>
<comment type="caution">
    <text evidence="10">The sequence shown here is derived from an EMBL/GenBank/DDBJ whole genome shotgun (WGS) entry which is preliminary data.</text>
</comment>
<dbReference type="PANTHER" id="PTHR42930">
    <property type="entry name" value="PHOSPHATE-SPECIFIC TRANSPORT SYSTEM ACCESSORY PROTEIN PHOU"/>
    <property type="match status" value="1"/>
</dbReference>
<evidence type="ECO:0000256" key="3">
    <source>
        <dbReference type="ARBA" id="ARBA00011738"/>
    </source>
</evidence>
<name>A0A256F1G1_9HYPH</name>
<reference evidence="10 11" key="1">
    <citation type="submission" date="2017-07" db="EMBL/GenBank/DDBJ databases">
        <title>Phylogenetic study on the rhizospheric bacterium Ochrobactrum sp. A44.</title>
        <authorList>
            <person name="Krzyzanowska D.M."/>
            <person name="Ossowicki A."/>
            <person name="Rajewska M."/>
            <person name="Maciag T."/>
            <person name="Kaczynski Z."/>
            <person name="Czerwicka M."/>
            <person name="Jafra S."/>
        </authorList>
    </citation>
    <scope>NUCLEOTIDE SEQUENCE [LARGE SCALE GENOMIC DNA]</scope>
    <source>
        <strain evidence="10 11">OgA9a</strain>
    </source>
</reference>
<evidence type="ECO:0000313" key="10">
    <source>
        <dbReference type="EMBL" id="OYR08699.1"/>
    </source>
</evidence>
<protein>
    <recommendedName>
        <fullName evidence="8">Phosphate-specific transport system accessory protein PhoU</fullName>
    </recommendedName>
</protein>
<dbReference type="AlphaFoldDB" id="A0A256F1G1"/>
<dbReference type="PIRSF" id="PIRSF003107">
    <property type="entry name" value="PhoU"/>
    <property type="match status" value="1"/>
</dbReference>